<keyword evidence="5" id="KW-1185">Reference proteome</keyword>
<dbReference type="RefSeq" id="WP_057780905.1">
    <property type="nucleotide sequence ID" value="NZ_JAGGJQ010000012.1"/>
</dbReference>
<evidence type="ECO:0000313" key="3">
    <source>
        <dbReference type="EMBL" id="MDQ0337093.1"/>
    </source>
</evidence>
<dbReference type="EMBL" id="JAGGJQ010000012">
    <property type="protein sequence ID" value="MBP1841514.1"/>
    <property type="molecule type" value="Genomic_DNA"/>
</dbReference>
<evidence type="ECO:0000256" key="1">
    <source>
        <dbReference type="SAM" id="Phobius"/>
    </source>
</evidence>
<dbReference type="Proteomes" id="UP001231587">
    <property type="component" value="Unassembled WGS sequence"/>
</dbReference>
<name>A0A9X0YPV3_9FLAO</name>
<reference evidence="2" key="1">
    <citation type="submission" date="2021-03" db="EMBL/GenBank/DDBJ databases">
        <title>Genomic Encyclopedia of Type Strains, Phase IV (KMG-IV): sequencing the most valuable type-strain genomes for metagenomic binning, comparative biology and taxonomic classification.</title>
        <authorList>
            <person name="Goeker M."/>
        </authorList>
    </citation>
    <scope>NUCLEOTIDE SEQUENCE</scope>
    <source>
        <strain evidence="2">DSM 15523</strain>
        <strain evidence="3 5">DSM 16476</strain>
    </source>
</reference>
<keyword evidence="1" id="KW-1133">Transmembrane helix</keyword>
<gene>
    <name evidence="2" type="ORF">J2Z56_003451</name>
    <name evidence="3" type="ORF">J2Z57_003554</name>
</gene>
<sequence length="359" mass="41058">MSTQVTITFKRSFLVVLFIIIAIQLYAFSLPIQSSGKVDKSVMVMYLKDSIPVNIDLLYSKDTVPEYYYAYVETPVCEEGLCYDLKVHLYWNVLGDFVKYEEVKSDPFTKFDHKLFSKEDHLKLIEILNDKTSPLANYEAKDLIDKTDTIFSLIVDAVTGATSPALKNSVVSGAVYSTHILWNIVNGKIADSIKTYTEANLINSGLLETMIYSNDYHLQMYGLRHLDASNKNYPEYVLRLVEFGKSYVPYFAIDKITADMWNTLRIQKHMIASLEVFNFEMQNETLNRLQNVKLISGNTTKLLNQLKFLNTSQYNQLTKIIKYNASSLSKSDKGYLLKLSKDESNSFASFATNILSYTK</sequence>
<dbReference type="EMBL" id="JAUSUU010000013">
    <property type="protein sequence ID" value="MDQ0337093.1"/>
    <property type="molecule type" value="Genomic_DNA"/>
</dbReference>
<dbReference type="AlphaFoldDB" id="A0A9X0YPV3"/>
<evidence type="ECO:0000313" key="4">
    <source>
        <dbReference type="Proteomes" id="UP001138672"/>
    </source>
</evidence>
<proteinExistence type="predicted"/>
<organism evidence="2 4">
    <name type="scientific">Formosa algae</name>
    <dbReference type="NCBI Taxonomy" id="225843"/>
    <lineage>
        <taxon>Bacteria</taxon>
        <taxon>Pseudomonadati</taxon>
        <taxon>Bacteroidota</taxon>
        <taxon>Flavobacteriia</taxon>
        <taxon>Flavobacteriales</taxon>
        <taxon>Flavobacteriaceae</taxon>
        <taxon>Formosa</taxon>
    </lineage>
</organism>
<protein>
    <submittedName>
        <fullName evidence="2">Uncharacterized protein</fullName>
    </submittedName>
</protein>
<dbReference type="OrthoDB" id="6400902at2"/>
<keyword evidence="1" id="KW-0812">Transmembrane</keyword>
<comment type="caution">
    <text evidence="2">The sequence shown here is derived from an EMBL/GenBank/DDBJ whole genome shotgun (WGS) entry which is preliminary data.</text>
</comment>
<accession>A0A9X0YPV3</accession>
<dbReference type="Proteomes" id="UP001138672">
    <property type="component" value="Unassembled WGS sequence"/>
</dbReference>
<keyword evidence="1" id="KW-0472">Membrane</keyword>
<evidence type="ECO:0000313" key="5">
    <source>
        <dbReference type="Proteomes" id="UP001231587"/>
    </source>
</evidence>
<feature type="transmembrane region" description="Helical" evidence="1">
    <location>
        <begin position="12"/>
        <end position="32"/>
    </location>
</feature>
<evidence type="ECO:0000313" key="2">
    <source>
        <dbReference type="EMBL" id="MBP1841514.1"/>
    </source>
</evidence>